<dbReference type="Proteomes" id="UP001519460">
    <property type="component" value="Unassembled WGS sequence"/>
</dbReference>
<protein>
    <submittedName>
        <fullName evidence="1">Uncharacterized protein</fullName>
    </submittedName>
</protein>
<name>A0ABD0L1R0_9CAEN</name>
<evidence type="ECO:0000313" key="1">
    <source>
        <dbReference type="EMBL" id="KAK7493158.1"/>
    </source>
</evidence>
<reference evidence="1 2" key="1">
    <citation type="journal article" date="2023" name="Sci. Data">
        <title>Genome assembly of the Korean intertidal mud-creeper Batillaria attramentaria.</title>
        <authorList>
            <person name="Patra A.K."/>
            <person name="Ho P.T."/>
            <person name="Jun S."/>
            <person name="Lee S.J."/>
            <person name="Kim Y."/>
            <person name="Won Y.J."/>
        </authorList>
    </citation>
    <scope>NUCLEOTIDE SEQUENCE [LARGE SCALE GENOMIC DNA]</scope>
    <source>
        <strain evidence="1">Wonlab-2016</strain>
    </source>
</reference>
<dbReference type="AlphaFoldDB" id="A0ABD0L1R0"/>
<comment type="caution">
    <text evidence="1">The sequence shown here is derived from an EMBL/GenBank/DDBJ whole genome shotgun (WGS) entry which is preliminary data.</text>
</comment>
<accession>A0ABD0L1R0</accession>
<dbReference type="EMBL" id="JACVVK020000096">
    <property type="protein sequence ID" value="KAK7493158.1"/>
    <property type="molecule type" value="Genomic_DNA"/>
</dbReference>
<gene>
    <name evidence="1" type="ORF">BaRGS_00015679</name>
</gene>
<organism evidence="1 2">
    <name type="scientific">Batillaria attramentaria</name>
    <dbReference type="NCBI Taxonomy" id="370345"/>
    <lineage>
        <taxon>Eukaryota</taxon>
        <taxon>Metazoa</taxon>
        <taxon>Spiralia</taxon>
        <taxon>Lophotrochozoa</taxon>
        <taxon>Mollusca</taxon>
        <taxon>Gastropoda</taxon>
        <taxon>Caenogastropoda</taxon>
        <taxon>Sorbeoconcha</taxon>
        <taxon>Cerithioidea</taxon>
        <taxon>Batillariidae</taxon>
        <taxon>Batillaria</taxon>
    </lineage>
</organism>
<sequence>MPFDNRRLHCLFCTNSQLQSLVAHSRVAVPSFGVASQIRLLDGHPILCRRHETRPRLCGLIGFTPENFSNKIVVNFICSAAGN</sequence>
<keyword evidence="2" id="KW-1185">Reference proteome</keyword>
<evidence type="ECO:0000313" key="2">
    <source>
        <dbReference type="Proteomes" id="UP001519460"/>
    </source>
</evidence>
<proteinExistence type="predicted"/>